<proteinExistence type="predicted"/>
<sequence length="181" mass="21017">MQENFIAKLRGCRVKLLEWNKEVFGNVRHQCRTLSEQICQLKQREYTTTNSMLLVDLRARLEYLTNQEELLWKQRAKALWLKEGDKNTAFFHAKASERKLKKEVKCLKDDNGIVVSDPNGIKNLIQCYFADLFKSTRPSESLIRAVVGSMDARVTDAMNEDLARPFVEEEISLALKQMHPL</sequence>
<accession>A0AAW2PJA8</accession>
<reference evidence="1" key="2">
    <citation type="journal article" date="2024" name="Plant">
        <title>Genomic evolution and insights into agronomic trait innovations of Sesamum species.</title>
        <authorList>
            <person name="Miao H."/>
            <person name="Wang L."/>
            <person name="Qu L."/>
            <person name="Liu H."/>
            <person name="Sun Y."/>
            <person name="Le M."/>
            <person name="Wang Q."/>
            <person name="Wei S."/>
            <person name="Zheng Y."/>
            <person name="Lin W."/>
            <person name="Duan Y."/>
            <person name="Cao H."/>
            <person name="Xiong S."/>
            <person name="Wang X."/>
            <person name="Wei L."/>
            <person name="Li C."/>
            <person name="Ma Q."/>
            <person name="Ju M."/>
            <person name="Zhao R."/>
            <person name="Li G."/>
            <person name="Mu C."/>
            <person name="Tian Q."/>
            <person name="Mei H."/>
            <person name="Zhang T."/>
            <person name="Gao T."/>
            <person name="Zhang H."/>
        </authorList>
    </citation>
    <scope>NUCLEOTIDE SEQUENCE</scope>
    <source>
        <strain evidence="1">G02</strain>
    </source>
</reference>
<protein>
    <submittedName>
        <fullName evidence="1">Uncharacterized protein</fullName>
    </submittedName>
</protein>
<gene>
    <name evidence="1" type="ORF">Sradi_3965700</name>
</gene>
<comment type="caution">
    <text evidence="1">The sequence shown here is derived from an EMBL/GenBank/DDBJ whole genome shotgun (WGS) entry which is preliminary data.</text>
</comment>
<evidence type="ECO:0000313" key="1">
    <source>
        <dbReference type="EMBL" id="KAL0355188.1"/>
    </source>
</evidence>
<dbReference type="EMBL" id="JACGWJ010000017">
    <property type="protein sequence ID" value="KAL0355188.1"/>
    <property type="molecule type" value="Genomic_DNA"/>
</dbReference>
<name>A0AAW2PJA8_SESRA</name>
<reference evidence="1" key="1">
    <citation type="submission" date="2020-06" db="EMBL/GenBank/DDBJ databases">
        <authorList>
            <person name="Li T."/>
            <person name="Hu X."/>
            <person name="Zhang T."/>
            <person name="Song X."/>
            <person name="Zhang H."/>
            <person name="Dai N."/>
            <person name="Sheng W."/>
            <person name="Hou X."/>
            <person name="Wei L."/>
        </authorList>
    </citation>
    <scope>NUCLEOTIDE SEQUENCE</scope>
    <source>
        <strain evidence="1">G02</strain>
        <tissue evidence="1">Leaf</tissue>
    </source>
</reference>
<dbReference type="AlphaFoldDB" id="A0AAW2PJA8"/>
<organism evidence="1">
    <name type="scientific">Sesamum radiatum</name>
    <name type="common">Black benniseed</name>
    <dbReference type="NCBI Taxonomy" id="300843"/>
    <lineage>
        <taxon>Eukaryota</taxon>
        <taxon>Viridiplantae</taxon>
        <taxon>Streptophyta</taxon>
        <taxon>Embryophyta</taxon>
        <taxon>Tracheophyta</taxon>
        <taxon>Spermatophyta</taxon>
        <taxon>Magnoliopsida</taxon>
        <taxon>eudicotyledons</taxon>
        <taxon>Gunneridae</taxon>
        <taxon>Pentapetalae</taxon>
        <taxon>asterids</taxon>
        <taxon>lamiids</taxon>
        <taxon>Lamiales</taxon>
        <taxon>Pedaliaceae</taxon>
        <taxon>Sesamum</taxon>
    </lineage>
</organism>